<sequence>MSLRDFLARFRPTGTPGAAVAGVPADRAAERATELEPPLARLADVQREAARIRAEADREAEALRQDAARQAAAIVTAARAQVRRVRQEAAVPVRRAAQMEGRDIRSAGDRAAARVYERARERMPALLDRVVADALRVTDRPEGAP</sequence>
<feature type="compositionally biased region" description="Low complexity" evidence="2">
    <location>
        <begin position="12"/>
        <end position="26"/>
    </location>
</feature>
<organism evidence="3 4">
    <name type="scientific">Streptomyces kebangsaanensis</name>
    <dbReference type="NCBI Taxonomy" id="864058"/>
    <lineage>
        <taxon>Bacteria</taxon>
        <taxon>Bacillati</taxon>
        <taxon>Actinomycetota</taxon>
        <taxon>Actinomycetes</taxon>
        <taxon>Kitasatosporales</taxon>
        <taxon>Streptomycetaceae</taxon>
        <taxon>Streptomyces</taxon>
    </lineage>
</organism>
<accession>A0ABW6KWB4</accession>
<evidence type="ECO:0000256" key="1">
    <source>
        <dbReference type="SAM" id="Coils"/>
    </source>
</evidence>
<dbReference type="RefSeq" id="WP_388349546.1">
    <property type="nucleotide sequence ID" value="NZ_JBIAFJ010000020.1"/>
</dbReference>
<comment type="caution">
    <text evidence="3">The sequence shown here is derived from an EMBL/GenBank/DDBJ whole genome shotgun (WGS) entry which is preliminary data.</text>
</comment>
<evidence type="ECO:0008006" key="5">
    <source>
        <dbReference type="Google" id="ProtNLM"/>
    </source>
</evidence>
<feature type="region of interest" description="Disordered" evidence="2">
    <location>
        <begin position="12"/>
        <end position="35"/>
    </location>
</feature>
<protein>
    <recommendedName>
        <fullName evidence="5">ATP synthase F0 subunit B</fullName>
    </recommendedName>
</protein>
<proteinExistence type="predicted"/>
<dbReference type="Gene3D" id="1.20.5.2950">
    <property type="match status" value="1"/>
</dbReference>
<name>A0ABW6KWB4_9ACTN</name>
<evidence type="ECO:0000313" key="3">
    <source>
        <dbReference type="EMBL" id="MFE9172166.1"/>
    </source>
</evidence>
<feature type="coiled-coil region" evidence="1">
    <location>
        <begin position="42"/>
        <end position="73"/>
    </location>
</feature>
<gene>
    <name evidence="3" type="ORF">ACFYNZ_22265</name>
</gene>
<dbReference type="EMBL" id="JBIAFJ010000020">
    <property type="protein sequence ID" value="MFE9172166.1"/>
    <property type="molecule type" value="Genomic_DNA"/>
</dbReference>
<dbReference type="Proteomes" id="UP001601197">
    <property type="component" value="Unassembled WGS sequence"/>
</dbReference>
<keyword evidence="1" id="KW-0175">Coiled coil</keyword>
<reference evidence="3 4" key="1">
    <citation type="submission" date="2024-10" db="EMBL/GenBank/DDBJ databases">
        <title>The Natural Products Discovery Center: Release of the First 8490 Sequenced Strains for Exploring Actinobacteria Biosynthetic Diversity.</title>
        <authorList>
            <person name="Kalkreuter E."/>
            <person name="Kautsar S.A."/>
            <person name="Yang D."/>
            <person name="Bader C.D."/>
            <person name="Teijaro C.N."/>
            <person name="Fluegel L."/>
            <person name="Davis C.M."/>
            <person name="Simpson J.R."/>
            <person name="Lauterbach L."/>
            <person name="Steele A.D."/>
            <person name="Gui C."/>
            <person name="Meng S."/>
            <person name="Li G."/>
            <person name="Viehrig K."/>
            <person name="Ye F."/>
            <person name="Su P."/>
            <person name="Kiefer A.F."/>
            <person name="Nichols A."/>
            <person name="Cepeda A.J."/>
            <person name="Yan W."/>
            <person name="Fan B."/>
            <person name="Jiang Y."/>
            <person name="Adhikari A."/>
            <person name="Zheng C.-J."/>
            <person name="Schuster L."/>
            <person name="Cowan T.M."/>
            <person name="Smanski M.J."/>
            <person name="Chevrette M.G."/>
            <person name="De Carvalho L.P.S."/>
            <person name="Shen B."/>
        </authorList>
    </citation>
    <scope>NUCLEOTIDE SEQUENCE [LARGE SCALE GENOMIC DNA]</scope>
    <source>
        <strain evidence="3 4">NPDC007147</strain>
    </source>
</reference>
<evidence type="ECO:0000313" key="4">
    <source>
        <dbReference type="Proteomes" id="UP001601197"/>
    </source>
</evidence>
<keyword evidence="4" id="KW-1185">Reference proteome</keyword>
<evidence type="ECO:0000256" key="2">
    <source>
        <dbReference type="SAM" id="MobiDB-lite"/>
    </source>
</evidence>